<evidence type="ECO:0000256" key="5">
    <source>
        <dbReference type="ARBA" id="ARBA00023163"/>
    </source>
</evidence>
<feature type="compositionally biased region" description="Polar residues" evidence="7">
    <location>
        <begin position="1034"/>
        <end position="1046"/>
    </location>
</feature>
<dbReference type="GO" id="GO:0000976">
    <property type="term" value="F:transcription cis-regulatory region binding"/>
    <property type="evidence" value="ECO:0007669"/>
    <property type="project" value="TreeGrafter"/>
</dbReference>
<dbReference type="GO" id="GO:0000981">
    <property type="term" value="F:DNA-binding transcription factor activity, RNA polymerase II-specific"/>
    <property type="evidence" value="ECO:0007669"/>
    <property type="project" value="InterPro"/>
</dbReference>
<proteinExistence type="predicted"/>
<feature type="region of interest" description="Disordered" evidence="7">
    <location>
        <begin position="98"/>
        <end position="148"/>
    </location>
</feature>
<dbReference type="InterPro" id="IPR036864">
    <property type="entry name" value="Zn2-C6_fun-type_DNA-bd_sf"/>
</dbReference>
<dbReference type="InterPro" id="IPR040666">
    <property type="entry name" value="Atg29_N"/>
</dbReference>
<evidence type="ECO:0000256" key="2">
    <source>
        <dbReference type="ARBA" id="ARBA00022723"/>
    </source>
</evidence>
<evidence type="ECO:0000313" key="10">
    <source>
        <dbReference type="Proteomes" id="UP001383192"/>
    </source>
</evidence>
<evidence type="ECO:0000256" key="4">
    <source>
        <dbReference type="ARBA" id="ARBA00023125"/>
    </source>
</evidence>
<dbReference type="Pfam" id="PF00172">
    <property type="entry name" value="Zn_clus"/>
    <property type="match status" value="1"/>
</dbReference>
<evidence type="ECO:0000256" key="3">
    <source>
        <dbReference type="ARBA" id="ARBA00023015"/>
    </source>
</evidence>
<dbReference type="Gene3D" id="1.10.10.2570">
    <property type="match status" value="1"/>
</dbReference>
<keyword evidence="4" id="KW-0238">DNA-binding</keyword>
<feature type="compositionally biased region" description="Low complexity" evidence="7">
    <location>
        <begin position="1009"/>
        <end position="1021"/>
    </location>
</feature>
<dbReference type="SUPFAM" id="SSF57701">
    <property type="entry name" value="Zn2/Cys6 DNA-binding domain"/>
    <property type="match status" value="1"/>
</dbReference>
<comment type="caution">
    <text evidence="9">The sequence shown here is derived from an EMBL/GenBank/DDBJ whole genome shotgun (WGS) entry which is preliminary data.</text>
</comment>
<dbReference type="CDD" id="cd00067">
    <property type="entry name" value="GAL4"/>
    <property type="match status" value="1"/>
</dbReference>
<keyword evidence="6" id="KW-0539">Nucleus</keyword>
<sequence length="1096" mass="120844">MKRSRESSASSSSTRSAKRPKSVQACLSCRKHKTRCEVLDVTPKAIRCHRCKTLDIQCSYEDMDRNILLVNTAKAQNQTALPVNTSSKEYEFDRWALGIGPSNPAGQDSAGASTSRGRISPSSVANDGSTPPEQYTPHPSTRPGPHTIWNYISEEQFGPLDWTAPLEAMQTLIKNPHNTSPPPPLPSSAGDTLESILSPVQKTKLLQMYEVSNSPLTTLFTRCFHSFHDNYLPWLNFDLIRGEQSPLLDLVCCTIASRHADEYERSFIARRLHALTQDSTAKLIFQSRRSESLEAIQCLLILSLWAPISGVSEDRDGKVLIVSAVSMALNLRLNEAPGKVQQMRKAQEEGEQIDDQALATMLHRSRLWIAISSTEALLCIGSGREALSKWDLDCLPAVFKLPSEFPTDELGGRDVRLKIFADLYDFTGKAFSIKFASHSEQDMNSWYHETEHIRTELSRLGRLILPLGVVAETNRFYFRIMDTILKSCRLLVLYHVMVAARIYFHSNPHIQDAIYWFRAVRPHNNNVLLAWGKESLIIAEAVLVGLLELDARRLGTAPDHFFLMISFAASFLVGVKFMMYQGIGKMLPGCTDTVLSMTIAHLRRAAYSPDHAANLCANAISELVSLWEDREAVTLQKRPLPVPATHDGYAGTGPGAFRGFLDPSNAAPSPIDPVQNGSGMDWSWLNDPFWNDLPYDDDPTAVNMASAALPNVRVVVRLPENRPEMPLSDPPQIEWNQEKADILWKVIERSRSNGNAGTDWKGLAGHLEVPLPYLLYRAQARFQEDLRGLQDISVTSPSATQPPTSALEEFPLHNDQPSHLHGKSRLSGSIRLSSSSARTSTPLGIRARLNSLGHNSRSHDSPRPKKATSSSTLTLQQPSRPVNHFRPRSPASSEETDSEDEEMIKEEEAERHAEEQEALDKKLKDLHRMMTNEALGLVSSNRSKRKSVDRGRVFSPKSSFRQDALSSASASHSVSSASSPQGSIPEIPSSPMDSQPHSPVGRHMSPGKSSSPPALSPRSALGQSHRRYGHLIGRSSSEQGSVNGSETSTSFSDISDASISGSALESALLSNIRGGGSRFSVFARSKLTGGRSGIPL</sequence>
<organism evidence="9 10">
    <name type="scientific">Paramarasmius palmivorus</name>
    <dbReference type="NCBI Taxonomy" id="297713"/>
    <lineage>
        <taxon>Eukaryota</taxon>
        <taxon>Fungi</taxon>
        <taxon>Dikarya</taxon>
        <taxon>Basidiomycota</taxon>
        <taxon>Agaricomycotina</taxon>
        <taxon>Agaricomycetes</taxon>
        <taxon>Agaricomycetidae</taxon>
        <taxon>Agaricales</taxon>
        <taxon>Marasmiineae</taxon>
        <taxon>Marasmiaceae</taxon>
        <taxon>Paramarasmius</taxon>
    </lineage>
</organism>
<dbReference type="InterPro" id="IPR051089">
    <property type="entry name" value="prtT"/>
</dbReference>
<gene>
    <name evidence="9" type="ORF">VNI00_012840</name>
</gene>
<feature type="compositionally biased region" description="Low complexity" evidence="7">
    <location>
        <begin position="825"/>
        <end position="844"/>
    </location>
</feature>
<dbReference type="PANTHER" id="PTHR31845:SF17">
    <property type="entry name" value="ZN(II)2CYS6 TRANSCRIPTION FACTOR (EUROFUNG)"/>
    <property type="match status" value="1"/>
</dbReference>
<dbReference type="Gene3D" id="4.10.240.10">
    <property type="entry name" value="Zn(2)-C6 fungal-type DNA-binding domain"/>
    <property type="match status" value="1"/>
</dbReference>
<keyword evidence="10" id="KW-1185">Reference proteome</keyword>
<dbReference type="InterPro" id="IPR001138">
    <property type="entry name" value="Zn2Cys6_DnaBD"/>
</dbReference>
<evidence type="ECO:0000256" key="1">
    <source>
        <dbReference type="ARBA" id="ARBA00004123"/>
    </source>
</evidence>
<feature type="compositionally biased region" description="Polar residues" evidence="7">
    <location>
        <begin position="793"/>
        <end position="804"/>
    </location>
</feature>
<accession>A0AAW0C3Z0</accession>
<protein>
    <recommendedName>
        <fullName evidence="8">Zn(2)-C6 fungal-type domain-containing protein</fullName>
    </recommendedName>
</protein>
<dbReference type="EMBL" id="JAYKXP010000061">
    <property type="protein sequence ID" value="KAK7033603.1"/>
    <property type="molecule type" value="Genomic_DNA"/>
</dbReference>
<reference evidence="9 10" key="1">
    <citation type="submission" date="2024-01" db="EMBL/GenBank/DDBJ databases">
        <title>A draft genome for a cacao thread blight-causing isolate of Paramarasmius palmivorus.</title>
        <authorList>
            <person name="Baruah I.K."/>
            <person name="Bukari Y."/>
            <person name="Amoako-Attah I."/>
            <person name="Meinhardt L.W."/>
            <person name="Bailey B.A."/>
            <person name="Cohen S.P."/>
        </authorList>
    </citation>
    <scope>NUCLEOTIDE SEQUENCE [LARGE SCALE GENOMIC DNA]</scope>
    <source>
        <strain evidence="9 10">GH-12</strain>
    </source>
</reference>
<evidence type="ECO:0000313" key="9">
    <source>
        <dbReference type="EMBL" id="KAK7033603.1"/>
    </source>
</evidence>
<feature type="compositionally biased region" description="Low complexity" evidence="7">
    <location>
        <begin position="1047"/>
        <end position="1056"/>
    </location>
</feature>
<feature type="compositionally biased region" description="Low complexity" evidence="7">
    <location>
        <begin position="868"/>
        <end position="877"/>
    </location>
</feature>
<dbReference type="GO" id="GO:0006351">
    <property type="term" value="P:DNA-templated transcription"/>
    <property type="evidence" value="ECO:0007669"/>
    <property type="project" value="InterPro"/>
</dbReference>
<keyword evidence="5" id="KW-0804">Transcription</keyword>
<feature type="compositionally biased region" description="Low complexity" evidence="7">
    <location>
        <begin position="964"/>
        <end position="979"/>
    </location>
</feature>
<feature type="region of interest" description="Disordered" evidence="7">
    <location>
        <begin position="173"/>
        <end position="192"/>
    </location>
</feature>
<dbReference type="GO" id="GO:0008270">
    <property type="term" value="F:zinc ion binding"/>
    <property type="evidence" value="ECO:0007669"/>
    <property type="project" value="InterPro"/>
</dbReference>
<dbReference type="PANTHER" id="PTHR31845">
    <property type="entry name" value="FINGER DOMAIN PROTEIN, PUTATIVE-RELATED"/>
    <property type="match status" value="1"/>
</dbReference>
<evidence type="ECO:0000259" key="8">
    <source>
        <dbReference type="PROSITE" id="PS50048"/>
    </source>
</evidence>
<dbReference type="PROSITE" id="PS50048">
    <property type="entry name" value="ZN2_CY6_FUNGAL_2"/>
    <property type="match status" value="1"/>
</dbReference>
<dbReference type="SMART" id="SM00066">
    <property type="entry name" value="GAL4"/>
    <property type="match status" value="1"/>
</dbReference>
<feature type="compositionally biased region" description="Basic and acidic residues" evidence="7">
    <location>
        <begin position="906"/>
        <end position="930"/>
    </location>
</feature>
<name>A0AAW0C3Z0_9AGAR</name>
<feature type="domain" description="Zn(2)-C6 fungal-type" evidence="8">
    <location>
        <begin position="25"/>
        <end position="60"/>
    </location>
</feature>
<dbReference type="Proteomes" id="UP001383192">
    <property type="component" value="Unassembled WGS sequence"/>
</dbReference>
<feature type="compositionally biased region" description="Acidic residues" evidence="7">
    <location>
        <begin position="894"/>
        <end position="905"/>
    </location>
</feature>
<keyword evidence="2" id="KW-0479">Metal-binding</keyword>
<evidence type="ECO:0000256" key="7">
    <source>
        <dbReference type="SAM" id="MobiDB-lite"/>
    </source>
</evidence>
<dbReference type="AlphaFoldDB" id="A0AAW0C3Z0"/>
<dbReference type="InterPro" id="IPR039362">
    <property type="entry name" value="ATG29_sf"/>
</dbReference>
<dbReference type="InterPro" id="IPR007219">
    <property type="entry name" value="XnlR_reg_dom"/>
</dbReference>
<dbReference type="GO" id="GO:0005634">
    <property type="term" value="C:nucleus"/>
    <property type="evidence" value="ECO:0007669"/>
    <property type="project" value="UniProtKB-SubCell"/>
</dbReference>
<dbReference type="Pfam" id="PF18388">
    <property type="entry name" value="ATG29_N"/>
    <property type="match status" value="1"/>
</dbReference>
<feature type="region of interest" description="Disordered" evidence="7">
    <location>
        <begin position="793"/>
        <end position="1056"/>
    </location>
</feature>
<feature type="compositionally biased region" description="Polar residues" evidence="7">
    <location>
        <begin position="104"/>
        <end position="139"/>
    </location>
</feature>
<dbReference type="CDD" id="cd12148">
    <property type="entry name" value="fungal_TF_MHR"/>
    <property type="match status" value="1"/>
</dbReference>
<dbReference type="Pfam" id="PF04082">
    <property type="entry name" value="Fungal_trans"/>
    <property type="match status" value="1"/>
</dbReference>
<evidence type="ECO:0000256" key="6">
    <source>
        <dbReference type="ARBA" id="ARBA00023242"/>
    </source>
</evidence>
<dbReference type="PROSITE" id="PS00463">
    <property type="entry name" value="ZN2_CY6_FUNGAL_1"/>
    <property type="match status" value="1"/>
</dbReference>
<keyword evidence="3" id="KW-0805">Transcription regulation</keyword>
<comment type="subcellular location">
    <subcellularLocation>
        <location evidence="1">Nucleus</location>
    </subcellularLocation>
</comment>